<dbReference type="SUPFAM" id="SSF160424">
    <property type="entry name" value="BH3703-like"/>
    <property type="match status" value="1"/>
</dbReference>
<dbReference type="AlphaFoldDB" id="A0A4V2GAG1"/>
<sequence length="159" mass="17468">MSDVSGPWAEREAFNALGVLLYRLLSEGDERIELSVSATVATSSPDLLAFNPAGRYPTPSGRANSVRGSVELWQAIDTLRAAHYKPQLGTWFSAHITVGADGSATAECNYDAEPEWEVPIDPIAYVTDLEAFPRDEAHQPEWLKQKLVEGRARLAARDK</sequence>
<proteinExistence type="predicted"/>
<dbReference type="RefSeq" id="WP_130504701.1">
    <property type="nucleotide sequence ID" value="NZ_SHLC01000001.1"/>
</dbReference>
<evidence type="ECO:0000313" key="1">
    <source>
        <dbReference type="EMBL" id="RZU64136.1"/>
    </source>
</evidence>
<reference evidence="1 2" key="1">
    <citation type="submission" date="2019-02" db="EMBL/GenBank/DDBJ databases">
        <title>Sequencing the genomes of 1000 actinobacteria strains.</title>
        <authorList>
            <person name="Klenk H.-P."/>
        </authorList>
    </citation>
    <scope>NUCLEOTIDE SEQUENCE [LARGE SCALE GENOMIC DNA]</scope>
    <source>
        <strain evidence="1 2">DSM 18319</strain>
    </source>
</reference>
<accession>A0A4V2GAG1</accession>
<protein>
    <submittedName>
        <fullName evidence="1">Uncharacterized protein</fullName>
    </submittedName>
</protein>
<dbReference type="InterPro" id="IPR036170">
    <property type="entry name" value="YezG-like_sf"/>
</dbReference>
<name>A0A4V2GAG1_9MICO</name>
<organism evidence="1 2">
    <name type="scientific">Microterricola gilva</name>
    <dbReference type="NCBI Taxonomy" id="393267"/>
    <lineage>
        <taxon>Bacteria</taxon>
        <taxon>Bacillati</taxon>
        <taxon>Actinomycetota</taxon>
        <taxon>Actinomycetes</taxon>
        <taxon>Micrococcales</taxon>
        <taxon>Microbacteriaceae</taxon>
        <taxon>Microterricola</taxon>
    </lineage>
</organism>
<keyword evidence="2" id="KW-1185">Reference proteome</keyword>
<comment type="caution">
    <text evidence="1">The sequence shown here is derived from an EMBL/GenBank/DDBJ whole genome shotgun (WGS) entry which is preliminary data.</text>
</comment>
<evidence type="ECO:0000313" key="2">
    <source>
        <dbReference type="Proteomes" id="UP000291483"/>
    </source>
</evidence>
<dbReference type="EMBL" id="SHLC01000001">
    <property type="protein sequence ID" value="RZU64136.1"/>
    <property type="molecule type" value="Genomic_DNA"/>
</dbReference>
<gene>
    <name evidence="1" type="ORF">EV379_0430</name>
</gene>
<dbReference type="OrthoDB" id="6957847at2"/>
<dbReference type="Proteomes" id="UP000291483">
    <property type="component" value="Unassembled WGS sequence"/>
</dbReference>